<evidence type="ECO:0000313" key="3">
    <source>
        <dbReference type="EMBL" id="QDT89914.1"/>
    </source>
</evidence>
<dbReference type="InterPro" id="IPR011453">
    <property type="entry name" value="DUF1559"/>
</dbReference>
<feature type="domain" description="DUF1559" evidence="2">
    <location>
        <begin position="39"/>
        <end position="315"/>
    </location>
</feature>
<dbReference type="PANTHER" id="PTHR30093">
    <property type="entry name" value="GENERAL SECRETION PATHWAY PROTEIN G"/>
    <property type="match status" value="1"/>
</dbReference>
<keyword evidence="1" id="KW-0812">Transmembrane</keyword>
<gene>
    <name evidence="3" type="ORF">Pan161_15470</name>
</gene>
<dbReference type="InterPro" id="IPR045584">
    <property type="entry name" value="Pilin-like"/>
</dbReference>
<evidence type="ECO:0000313" key="4">
    <source>
        <dbReference type="Proteomes" id="UP000316855"/>
    </source>
</evidence>
<dbReference type="PANTHER" id="PTHR30093:SF2">
    <property type="entry name" value="TYPE II SECRETION SYSTEM PROTEIN H"/>
    <property type="match status" value="1"/>
</dbReference>
<evidence type="ECO:0000259" key="2">
    <source>
        <dbReference type="Pfam" id="PF07596"/>
    </source>
</evidence>
<dbReference type="KEGG" id="gax:Pan161_15470"/>
<dbReference type="Gene3D" id="3.30.700.10">
    <property type="entry name" value="Glycoprotein, Type 4 Pilin"/>
    <property type="match status" value="1"/>
</dbReference>
<dbReference type="InterPro" id="IPR012902">
    <property type="entry name" value="N_methyl_site"/>
</dbReference>
<dbReference type="SUPFAM" id="SSF54523">
    <property type="entry name" value="Pili subunits"/>
    <property type="match status" value="1"/>
</dbReference>
<proteinExistence type="predicted"/>
<dbReference type="Proteomes" id="UP000316855">
    <property type="component" value="Chromosome"/>
</dbReference>
<organism evidence="3 4">
    <name type="scientific">Gimesia algae</name>
    <dbReference type="NCBI Taxonomy" id="2527971"/>
    <lineage>
        <taxon>Bacteria</taxon>
        <taxon>Pseudomonadati</taxon>
        <taxon>Planctomycetota</taxon>
        <taxon>Planctomycetia</taxon>
        <taxon>Planctomycetales</taxon>
        <taxon>Planctomycetaceae</taxon>
        <taxon>Gimesia</taxon>
    </lineage>
</organism>
<dbReference type="EMBL" id="CP036343">
    <property type="protein sequence ID" value="QDT89914.1"/>
    <property type="molecule type" value="Genomic_DNA"/>
</dbReference>
<feature type="transmembrane region" description="Helical" evidence="1">
    <location>
        <begin position="12"/>
        <end position="38"/>
    </location>
</feature>
<dbReference type="InterPro" id="IPR027558">
    <property type="entry name" value="Pre_pil_HX9DG_C"/>
</dbReference>
<keyword evidence="4" id="KW-1185">Reference proteome</keyword>
<dbReference type="Pfam" id="PF07963">
    <property type="entry name" value="N_methyl"/>
    <property type="match status" value="1"/>
</dbReference>
<protein>
    <submittedName>
        <fullName evidence="3">Putative major pilin subunit</fullName>
    </submittedName>
</protein>
<sequence>MINIPQTSQTRLRGFTLIELLVVIAIIAILIALLLPAVQQAREAARRSQCKNNLKQIGLAMHNYESTYRTLPGINSAATQSAFSPQSKILPFCDQANLQNLIDFNSPLSLGSGGSQYINPVQQAAAQTVVPFFLCPSDPVNSLVYEDDGFWAPVSYMVNAGTGENTSGGVQQYKLQNPNDGLFWYTSSTKLAHITDGLSNTILSAEAPIGDGMTSSTPPTGNDLKRKMISVGGSSQVSDAQCLGYSAYAGKRGRQWIRGNGMNSVFNTHYQPNQMVVDCVSNGMGFVKAGSWHTGGVQIGLCDGSVRFISENVNHELWQALSTRSGGEVLGEF</sequence>
<dbReference type="NCBIfam" id="TIGR02532">
    <property type="entry name" value="IV_pilin_GFxxxE"/>
    <property type="match status" value="1"/>
</dbReference>
<reference evidence="3 4" key="1">
    <citation type="submission" date="2019-02" db="EMBL/GenBank/DDBJ databases">
        <title>Deep-cultivation of Planctomycetes and their phenomic and genomic characterization uncovers novel biology.</title>
        <authorList>
            <person name="Wiegand S."/>
            <person name="Jogler M."/>
            <person name="Boedeker C."/>
            <person name="Pinto D."/>
            <person name="Vollmers J."/>
            <person name="Rivas-Marin E."/>
            <person name="Kohn T."/>
            <person name="Peeters S.H."/>
            <person name="Heuer A."/>
            <person name="Rast P."/>
            <person name="Oberbeckmann S."/>
            <person name="Bunk B."/>
            <person name="Jeske O."/>
            <person name="Meyerdierks A."/>
            <person name="Storesund J.E."/>
            <person name="Kallscheuer N."/>
            <person name="Luecker S."/>
            <person name="Lage O.M."/>
            <person name="Pohl T."/>
            <person name="Merkel B.J."/>
            <person name="Hornburger P."/>
            <person name="Mueller R.-W."/>
            <person name="Bruemmer F."/>
            <person name="Labrenz M."/>
            <person name="Spormann A.M."/>
            <person name="Op den Camp H."/>
            <person name="Overmann J."/>
            <person name="Amann R."/>
            <person name="Jetten M.S.M."/>
            <person name="Mascher T."/>
            <person name="Medema M.H."/>
            <person name="Devos D.P."/>
            <person name="Kaster A.-K."/>
            <person name="Ovreas L."/>
            <person name="Rohde M."/>
            <person name="Galperin M.Y."/>
            <person name="Jogler C."/>
        </authorList>
    </citation>
    <scope>NUCLEOTIDE SEQUENCE [LARGE SCALE GENOMIC DNA]</scope>
    <source>
        <strain evidence="3 4">Pan161</strain>
    </source>
</reference>
<dbReference type="OrthoDB" id="248923at2"/>
<accession>A0A517VA75</accession>
<evidence type="ECO:0000256" key="1">
    <source>
        <dbReference type="SAM" id="Phobius"/>
    </source>
</evidence>
<dbReference type="Pfam" id="PF07596">
    <property type="entry name" value="SBP_bac_10"/>
    <property type="match status" value="1"/>
</dbReference>
<keyword evidence="1" id="KW-0472">Membrane</keyword>
<dbReference type="RefSeq" id="WP_145225495.1">
    <property type="nucleotide sequence ID" value="NZ_CP036343.1"/>
</dbReference>
<dbReference type="AlphaFoldDB" id="A0A517VA75"/>
<dbReference type="PROSITE" id="PS00409">
    <property type="entry name" value="PROKAR_NTER_METHYL"/>
    <property type="match status" value="1"/>
</dbReference>
<keyword evidence="1" id="KW-1133">Transmembrane helix</keyword>
<name>A0A517VA75_9PLAN</name>
<dbReference type="NCBIfam" id="TIGR04294">
    <property type="entry name" value="pre_pil_HX9DG"/>
    <property type="match status" value="1"/>
</dbReference>